<evidence type="ECO:0000259" key="1">
    <source>
        <dbReference type="Pfam" id="PF01656"/>
    </source>
</evidence>
<proteinExistence type="predicted"/>
<gene>
    <name evidence="2" type="ORF">SAMN05443668_13614</name>
</gene>
<organism evidence="2 3">
    <name type="scientific">Cryptosporangium aurantiacum</name>
    <dbReference type="NCBI Taxonomy" id="134849"/>
    <lineage>
        <taxon>Bacteria</taxon>
        <taxon>Bacillati</taxon>
        <taxon>Actinomycetota</taxon>
        <taxon>Actinomycetes</taxon>
        <taxon>Cryptosporangiales</taxon>
        <taxon>Cryptosporangiaceae</taxon>
        <taxon>Cryptosporangium</taxon>
    </lineage>
</organism>
<dbReference type="Pfam" id="PF01656">
    <property type="entry name" value="CbiA"/>
    <property type="match status" value="1"/>
</dbReference>
<dbReference type="Gene3D" id="3.40.50.300">
    <property type="entry name" value="P-loop containing nucleotide triphosphate hydrolases"/>
    <property type="match status" value="1"/>
</dbReference>
<evidence type="ECO:0000313" key="2">
    <source>
        <dbReference type="EMBL" id="SHN48196.1"/>
    </source>
</evidence>
<dbReference type="InterPro" id="IPR050678">
    <property type="entry name" value="DNA_Partitioning_ATPase"/>
</dbReference>
<accession>A0A1M7RQ23</accession>
<dbReference type="PANTHER" id="PTHR13696">
    <property type="entry name" value="P-LOOP CONTAINING NUCLEOSIDE TRIPHOSPHATE HYDROLASE"/>
    <property type="match status" value="1"/>
</dbReference>
<keyword evidence="3" id="KW-1185">Reference proteome</keyword>
<dbReference type="CDD" id="cd02042">
    <property type="entry name" value="ParAB_family"/>
    <property type="match status" value="1"/>
</dbReference>
<dbReference type="STRING" id="134849.SAMN05443668_13614"/>
<dbReference type="Proteomes" id="UP000184440">
    <property type="component" value="Unassembled WGS sequence"/>
</dbReference>
<protein>
    <submittedName>
        <fullName evidence="2">Cellulose biosynthesis protein BcsQ</fullName>
    </submittedName>
</protein>
<name>A0A1M7RQ23_9ACTN</name>
<dbReference type="RefSeq" id="WP_073266759.1">
    <property type="nucleotide sequence ID" value="NZ_FRCS01000036.1"/>
</dbReference>
<sequence length="241" mass="25397">MASDGARVLAVAGPKGGVSKTTTAVNTALNAARIARYRTLLVDADQNRSALDLVEAADSDVYPFTAAPGVSTADHNALGDVRRHPAFDLAVADLPGAEKSEALKALLTGDDGQPVVDGLILPTGPKVMDLRPLLRQVAQVIAPLGVPYLVALVRVHPHPDRMKIARTRQAELRAAGVQVAETITRELTAHEDAAEQHVALADLGGGRRSGAYAAEREYRELAAEALELVGLSAAELRKSRD</sequence>
<dbReference type="InterPro" id="IPR002586">
    <property type="entry name" value="CobQ/CobB/MinD/ParA_Nub-bd_dom"/>
</dbReference>
<dbReference type="PANTHER" id="PTHR13696:SF99">
    <property type="entry name" value="COBYRINIC ACID AC-DIAMIDE SYNTHASE"/>
    <property type="match status" value="1"/>
</dbReference>
<dbReference type="AlphaFoldDB" id="A0A1M7RQ23"/>
<dbReference type="EMBL" id="FRCS01000036">
    <property type="protein sequence ID" value="SHN48196.1"/>
    <property type="molecule type" value="Genomic_DNA"/>
</dbReference>
<feature type="domain" description="CobQ/CobB/MinD/ParA nucleotide binding" evidence="1">
    <location>
        <begin position="9"/>
        <end position="186"/>
    </location>
</feature>
<reference evidence="2 3" key="1">
    <citation type="submission" date="2016-11" db="EMBL/GenBank/DDBJ databases">
        <authorList>
            <person name="Jaros S."/>
            <person name="Januszkiewicz K."/>
            <person name="Wedrychowicz H."/>
        </authorList>
    </citation>
    <scope>NUCLEOTIDE SEQUENCE [LARGE SCALE GENOMIC DNA]</scope>
    <source>
        <strain evidence="2 3">DSM 46144</strain>
    </source>
</reference>
<evidence type="ECO:0000313" key="3">
    <source>
        <dbReference type="Proteomes" id="UP000184440"/>
    </source>
</evidence>
<dbReference type="OrthoDB" id="3173068at2"/>
<dbReference type="InterPro" id="IPR027417">
    <property type="entry name" value="P-loop_NTPase"/>
</dbReference>
<dbReference type="SUPFAM" id="SSF52540">
    <property type="entry name" value="P-loop containing nucleoside triphosphate hydrolases"/>
    <property type="match status" value="1"/>
</dbReference>